<evidence type="ECO:0000256" key="5">
    <source>
        <dbReference type="ARBA" id="ARBA00022989"/>
    </source>
</evidence>
<gene>
    <name evidence="9" type="ORF">D6D01_03746</name>
</gene>
<evidence type="ECO:0000256" key="8">
    <source>
        <dbReference type="SAM" id="MobiDB-lite"/>
    </source>
</evidence>
<keyword evidence="7" id="KW-0813">Transport</keyword>
<dbReference type="InterPro" id="IPR050186">
    <property type="entry name" value="TPT_transporter"/>
</dbReference>
<dbReference type="GO" id="GO:0005789">
    <property type="term" value="C:endoplasmic reticulum membrane"/>
    <property type="evidence" value="ECO:0007669"/>
    <property type="project" value="UniProtKB-SubCell"/>
</dbReference>
<feature type="transmembrane region" description="Helical" evidence="7">
    <location>
        <begin position="375"/>
        <end position="395"/>
    </location>
</feature>
<sequence>MSPQGLRQPHAQMNRPNPFASNSFFKPAASLLGSVNTFNTTTRRRSLSLDDSDTEAQRHTPEPRYSPVIMKEAPAGPSIGAKGSSPKLPTNTTIPIVSISRSPSPFATSKSTAQSEDEEEYEMRNVSQSRPLVAKDKMGGDRSIAQRIFQKGGIGQFLFGTAVGWRVYLGLLIFWIGGCQFGTLLMNRFILWTGTYKFPYPLTLTLLQLCITHLFLLGFAALTRGLAGPLRIIGLGAIVAPSQAYNKGNRPTRYTGGLRTKSVFTNVSNWFVHGSGGIAGGGLFEFQPNTAKHVFPVAIVFLAKTVLSNISFAYAVMPMYMISRIAVIPLTLILTAVLLRQQHSIQTMSSAMIATLNLLMTSIRPGERDPWESVVAGIFSSAFVALYPVLLLRCYRQLVSDLVPQGDLLSTSDRRTAAVNTGTKEETRAYWRVLHYTSSLTIAMLIPFVLVSGELKQIHRNCYFLDVPWFWFLMSCAALGGFGVFSSFLLLVKATSPLSANFVSLPRSVFQIVVLSKFKMPAHSWVGAGLCVLSCAWYCLARLREGRGRACYGAL</sequence>
<dbReference type="GO" id="GO:0000139">
    <property type="term" value="C:Golgi membrane"/>
    <property type="evidence" value="ECO:0007669"/>
    <property type="project" value="UniProtKB-SubCell"/>
</dbReference>
<dbReference type="EMBL" id="QZBD01000110">
    <property type="protein sequence ID" value="THY28807.1"/>
    <property type="molecule type" value="Genomic_DNA"/>
</dbReference>
<feature type="transmembrane region" description="Helical" evidence="7">
    <location>
        <begin position="198"/>
        <end position="222"/>
    </location>
</feature>
<proteinExistence type="inferred from homology"/>
<evidence type="ECO:0000256" key="1">
    <source>
        <dbReference type="ARBA" id="ARBA00003420"/>
    </source>
</evidence>
<evidence type="ECO:0000256" key="3">
    <source>
        <dbReference type="ARBA" id="ARBA00011182"/>
    </source>
</evidence>
<evidence type="ECO:0000256" key="7">
    <source>
        <dbReference type="RuleBase" id="RU367097"/>
    </source>
</evidence>
<evidence type="ECO:0000256" key="6">
    <source>
        <dbReference type="ARBA" id="ARBA00023136"/>
    </source>
</evidence>
<keyword evidence="7" id="KW-0968">Cytoplasmic vesicle</keyword>
<feature type="transmembrane region" description="Helical" evidence="7">
    <location>
        <begin position="470"/>
        <end position="491"/>
    </location>
</feature>
<comment type="subcellular location">
    <subcellularLocation>
        <location evidence="7">Golgi apparatus membrane</location>
        <topology evidence="7">Multi-pass membrane protein</topology>
    </subcellularLocation>
    <subcellularLocation>
        <location evidence="7">Cytoplasmic vesicle membrane</location>
        <topology evidence="7">Multi-pass membrane protein</topology>
    </subcellularLocation>
    <subcellularLocation>
        <location evidence="7">Endoplasmic reticulum membrane</location>
        <topology evidence="7">Multi-pass membrane protein</topology>
    </subcellularLocation>
</comment>
<evidence type="ECO:0000256" key="4">
    <source>
        <dbReference type="ARBA" id="ARBA00022692"/>
    </source>
</evidence>
<evidence type="ECO:0000313" key="10">
    <source>
        <dbReference type="Proteomes" id="UP000306584"/>
    </source>
</evidence>
<keyword evidence="4 7" id="KW-0812">Transmembrane</keyword>
<feature type="region of interest" description="Disordered" evidence="8">
    <location>
        <begin position="103"/>
        <end position="126"/>
    </location>
</feature>
<name>A0A4S9LH80_AURPU</name>
<organism evidence="9 10">
    <name type="scientific">Aureobasidium pullulans</name>
    <name type="common">Black yeast</name>
    <name type="synonym">Pullularia pullulans</name>
    <dbReference type="NCBI Taxonomy" id="5580"/>
    <lineage>
        <taxon>Eukaryota</taxon>
        <taxon>Fungi</taxon>
        <taxon>Dikarya</taxon>
        <taxon>Ascomycota</taxon>
        <taxon>Pezizomycotina</taxon>
        <taxon>Dothideomycetes</taxon>
        <taxon>Dothideomycetidae</taxon>
        <taxon>Dothideales</taxon>
        <taxon>Saccotheciaceae</taxon>
        <taxon>Aureobasidium</taxon>
    </lineage>
</organism>
<feature type="region of interest" description="Disordered" evidence="8">
    <location>
        <begin position="43"/>
        <end position="69"/>
    </location>
</feature>
<comment type="subunit">
    <text evidence="3 7">Homooligomer.</text>
</comment>
<keyword evidence="6 7" id="KW-0472">Membrane</keyword>
<keyword evidence="5 7" id="KW-1133">Transmembrane helix</keyword>
<comment type="caution">
    <text evidence="9">The sequence shown here is derived from an EMBL/GenBank/DDBJ whole genome shotgun (WGS) entry which is preliminary data.</text>
</comment>
<keyword evidence="7" id="KW-0333">Golgi apparatus</keyword>
<dbReference type="GO" id="GO:0030659">
    <property type="term" value="C:cytoplasmic vesicle membrane"/>
    <property type="evidence" value="ECO:0007669"/>
    <property type="project" value="UniProtKB-SubCell"/>
</dbReference>
<comment type="function">
    <text evidence="1 7">Involved in the import of GDP-mannose from the cytoplasm into the Golgi lumen.</text>
</comment>
<feature type="transmembrane region" description="Helical" evidence="7">
    <location>
        <begin position="294"/>
        <end position="315"/>
    </location>
</feature>
<keyword evidence="7" id="KW-0256">Endoplasmic reticulum</keyword>
<evidence type="ECO:0000313" key="9">
    <source>
        <dbReference type="EMBL" id="THY28807.1"/>
    </source>
</evidence>
<protein>
    <recommendedName>
        <fullName evidence="7">GDP-mannose transporter</fullName>
        <shortName evidence="7">GMT</shortName>
    </recommendedName>
</protein>
<dbReference type="PANTHER" id="PTHR11132">
    <property type="entry name" value="SOLUTE CARRIER FAMILY 35"/>
    <property type="match status" value="1"/>
</dbReference>
<reference evidence="9 10" key="1">
    <citation type="submission" date="2018-10" db="EMBL/GenBank/DDBJ databases">
        <title>Fifty Aureobasidium pullulans genomes reveal a recombining polyextremotolerant generalist.</title>
        <authorList>
            <person name="Gostincar C."/>
            <person name="Turk M."/>
            <person name="Zajc J."/>
            <person name="Gunde-Cimerman N."/>
        </authorList>
    </citation>
    <scope>NUCLEOTIDE SEQUENCE [LARGE SCALE GENOMIC DNA]</scope>
    <source>
        <strain evidence="9 10">EXF-6604</strain>
    </source>
</reference>
<evidence type="ECO:0000256" key="2">
    <source>
        <dbReference type="ARBA" id="ARBA00010425"/>
    </source>
</evidence>
<feature type="transmembrane region" description="Helical" evidence="7">
    <location>
        <begin position="321"/>
        <end position="339"/>
    </location>
</feature>
<feature type="region of interest" description="Disordered" evidence="8">
    <location>
        <begin position="1"/>
        <end position="22"/>
    </location>
</feature>
<accession>A0A4S9LH80</accession>
<keyword evidence="7" id="KW-0762">Sugar transport</keyword>
<dbReference type="Proteomes" id="UP000306584">
    <property type="component" value="Unassembled WGS sequence"/>
</dbReference>
<dbReference type="AlphaFoldDB" id="A0A4S9LH80"/>
<feature type="transmembrane region" description="Helical" evidence="7">
    <location>
        <begin position="433"/>
        <end position="450"/>
    </location>
</feature>
<feature type="transmembrane region" description="Helical" evidence="7">
    <location>
        <begin position="157"/>
        <end position="178"/>
    </location>
</feature>
<comment type="similarity">
    <text evidence="2 7">Belongs to the TPT transporter family. SLC35D subfamily.</text>
</comment>